<sequence length="76" mass="8581">MSVGRKTTVCRPIDVNKKLYARQQLTALMMCAIGTRGFICMVPFAGYTGKAYICMVKEGAKIYKIKIVLSFFQYSK</sequence>
<evidence type="ECO:0000313" key="1">
    <source>
        <dbReference type="EMBL" id="EFA45016.1"/>
    </source>
</evidence>
<dbReference type="EMBL" id="ACKS01000025">
    <property type="protein sequence ID" value="EFA45016.1"/>
    <property type="molecule type" value="Genomic_DNA"/>
</dbReference>
<accession>D1PUA4</accession>
<dbReference type="AlphaFoldDB" id="D1PUA4"/>
<proteinExistence type="predicted"/>
<name>D1PUA4_9BACT</name>
<protein>
    <submittedName>
        <fullName evidence="1">Uncharacterized protein</fullName>
    </submittedName>
</protein>
<evidence type="ECO:0000313" key="2">
    <source>
        <dbReference type="Proteomes" id="UP000003160"/>
    </source>
</evidence>
<reference evidence="1 2" key="1">
    <citation type="submission" date="2009-10" db="EMBL/GenBank/DDBJ databases">
        <authorList>
            <person name="Qin X."/>
            <person name="Bachman B."/>
            <person name="Battles P."/>
            <person name="Bell A."/>
            <person name="Bess C."/>
            <person name="Bickham C."/>
            <person name="Chaboub L."/>
            <person name="Chen D."/>
            <person name="Coyle M."/>
            <person name="Deiros D.R."/>
            <person name="Dinh H."/>
            <person name="Forbes L."/>
            <person name="Fowler G."/>
            <person name="Francisco L."/>
            <person name="Fu Q."/>
            <person name="Gubbala S."/>
            <person name="Hale W."/>
            <person name="Han Y."/>
            <person name="Hemphill L."/>
            <person name="Highlander S.K."/>
            <person name="Hirani K."/>
            <person name="Hogues M."/>
            <person name="Jackson L."/>
            <person name="Jakkamsetti A."/>
            <person name="Javaid M."/>
            <person name="Jiang H."/>
            <person name="Korchina V."/>
            <person name="Kovar C."/>
            <person name="Lara F."/>
            <person name="Lee S."/>
            <person name="Mata R."/>
            <person name="Mathew T."/>
            <person name="Moen C."/>
            <person name="Morales K."/>
            <person name="Munidasa M."/>
            <person name="Nazareth L."/>
            <person name="Ngo R."/>
            <person name="Nguyen L."/>
            <person name="Okwuonu G."/>
            <person name="Ongeri F."/>
            <person name="Patil S."/>
            <person name="Petrosino J."/>
            <person name="Pham C."/>
            <person name="Pham P."/>
            <person name="Pu L.-L."/>
            <person name="Puazo M."/>
            <person name="Raj R."/>
            <person name="Reid J."/>
            <person name="Rouhana J."/>
            <person name="Saada N."/>
            <person name="Shang Y."/>
            <person name="Simmons D."/>
            <person name="Thornton R."/>
            <person name="Warren J."/>
            <person name="Weissenberger G."/>
            <person name="Zhang J."/>
            <person name="Zhang L."/>
            <person name="Zhou C."/>
            <person name="Zhu D."/>
            <person name="Muzny D."/>
            <person name="Worley K."/>
            <person name="Gibbs R."/>
        </authorList>
    </citation>
    <scope>NUCLEOTIDE SEQUENCE [LARGE SCALE GENOMIC DNA]</scope>
    <source>
        <strain evidence="1 2">DSM 17361</strain>
    </source>
</reference>
<dbReference type="HOGENOM" id="CLU_2651390_0_0_10"/>
<keyword evidence="2" id="KW-1185">Reference proteome</keyword>
<dbReference type="Proteomes" id="UP000003160">
    <property type="component" value="Unassembled WGS sequence"/>
</dbReference>
<organism evidence="1 2">
    <name type="scientific">Hallella bergensis DSM 17361</name>
    <dbReference type="NCBI Taxonomy" id="585502"/>
    <lineage>
        <taxon>Bacteria</taxon>
        <taxon>Pseudomonadati</taxon>
        <taxon>Bacteroidota</taxon>
        <taxon>Bacteroidia</taxon>
        <taxon>Bacteroidales</taxon>
        <taxon>Prevotellaceae</taxon>
        <taxon>Hallella</taxon>
    </lineage>
</organism>
<comment type="caution">
    <text evidence="1">The sequence shown here is derived from an EMBL/GenBank/DDBJ whole genome shotgun (WGS) entry which is preliminary data.</text>
</comment>
<gene>
    <name evidence="1" type="ORF">HMPREF0645_0539</name>
</gene>